<keyword evidence="1" id="KW-0472">Membrane</keyword>
<keyword evidence="1" id="KW-0812">Transmembrane</keyword>
<dbReference type="EMBL" id="CP011034">
    <property type="protein sequence ID" value="ALS32370.1"/>
    <property type="molecule type" value="Genomic_DNA"/>
</dbReference>
<feature type="transmembrane region" description="Helical" evidence="1">
    <location>
        <begin position="26"/>
        <end position="46"/>
    </location>
</feature>
<dbReference type="Proteomes" id="UP000065261">
    <property type="component" value="Chromosome I"/>
</dbReference>
<protein>
    <recommendedName>
        <fullName evidence="4">DUF4381 domain-containing protein</fullName>
    </recommendedName>
</protein>
<sequence length="144" mass="16753">MQTSPLDGLHDIIAPSQVNWWPLAPAWWVIIAVLLLLLSAAIYMAYKHYKFKQPKRFAVNLSQQHTDPQQLHIILKRLVIAYYDKRLATQSTKQWCNTLNTLTGLNFNEQEIISVYNLEQKNSALESKFRQAIKQFKLKEAVNV</sequence>
<evidence type="ECO:0000313" key="2">
    <source>
        <dbReference type="EMBL" id="ALS32370.1"/>
    </source>
</evidence>
<proteinExistence type="predicted"/>
<dbReference type="KEGG" id="ptn:PTRA_a1108"/>
<gene>
    <name evidence="2" type="ORF">PTRA_a1108</name>
</gene>
<dbReference type="PATRIC" id="fig|1315283.4.peg.965"/>
<evidence type="ECO:0000256" key="1">
    <source>
        <dbReference type="SAM" id="Phobius"/>
    </source>
</evidence>
<evidence type="ECO:0008006" key="4">
    <source>
        <dbReference type="Google" id="ProtNLM"/>
    </source>
</evidence>
<dbReference type="AlphaFoldDB" id="A0A0U2X0V6"/>
<keyword evidence="1" id="KW-1133">Transmembrane helix</keyword>
<name>A0A0U2X0V6_9GAMM</name>
<dbReference type="InterPro" id="IPR025489">
    <property type="entry name" value="DUF4381"/>
</dbReference>
<evidence type="ECO:0000313" key="3">
    <source>
        <dbReference type="Proteomes" id="UP000065261"/>
    </source>
</evidence>
<dbReference type="Pfam" id="PF14316">
    <property type="entry name" value="DUF4381"/>
    <property type="match status" value="1"/>
</dbReference>
<reference evidence="2 3" key="1">
    <citation type="submission" date="2015-03" db="EMBL/GenBank/DDBJ databases">
        <authorList>
            <person name="Murphy D."/>
        </authorList>
    </citation>
    <scope>NUCLEOTIDE SEQUENCE [LARGE SCALE GENOMIC DNA]</scope>
    <source>
        <strain evidence="2 3">KMM 520</strain>
    </source>
</reference>
<dbReference type="OrthoDB" id="6402252at2"/>
<dbReference type="RefSeq" id="WP_058372900.1">
    <property type="nucleotide sequence ID" value="NZ_CP011034.1"/>
</dbReference>
<accession>A0A0U2X0V6</accession>
<organism evidence="2">
    <name type="scientific">Pseudoalteromonas translucida KMM 520</name>
    <dbReference type="NCBI Taxonomy" id="1315283"/>
    <lineage>
        <taxon>Bacteria</taxon>
        <taxon>Pseudomonadati</taxon>
        <taxon>Pseudomonadota</taxon>
        <taxon>Gammaproteobacteria</taxon>
        <taxon>Alteromonadales</taxon>
        <taxon>Pseudoalteromonadaceae</taxon>
        <taxon>Pseudoalteromonas</taxon>
    </lineage>
</organism>